<comment type="caution">
    <text evidence="3">The sequence shown here is derived from an EMBL/GenBank/DDBJ whole genome shotgun (WGS) entry which is preliminary data.</text>
</comment>
<evidence type="ECO:0000256" key="1">
    <source>
        <dbReference type="SAM" id="MobiDB-lite"/>
    </source>
</evidence>
<reference evidence="3" key="1">
    <citation type="submission" date="2021-02" db="EMBL/GenBank/DDBJ databases">
        <authorList>
            <person name="Nowell W R."/>
        </authorList>
    </citation>
    <scope>NUCLEOTIDE SEQUENCE</scope>
</reference>
<feature type="compositionally biased region" description="Basic residues" evidence="1">
    <location>
        <begin position="888"/>
        <end position="900"/>
    </location>
</feature>
<dbReference type="Proteomes" id="UP000677228">
    <property type="component" value="Unassembled WGS sequence"/>
</dbReference>
<dbReference type="AlphaFoldDB" id="A0A8S2R5T5"/>
<gene>
    <name evidence="2" type="ORF">OVA965_LOCUS29879</name>
    <name evidence="3" type="ORF">TMI583_LOCUS30665</name>
</gene>
<proteinExistence type="predicted"/>
<evidence type="ECO:0000313" key="2">
    <source>
        <dbReference type="EMBL" id="CAF1330832.1"/>
    </source>
</evidence>
<dbReference type="Proteomes" id="UP000682733">
    <property type="component" value="Unassembled WGS sequence"/>
</dbReference>
<sequence length="900" mass="103321">MEYCHRNECLVCNSRAHSSRLCLTCQSEPRDDFYLLCLTKLKDEMESYESLKAKSLEMNDILDTFNIPNPETSYDSSIHEVDDYAKSLLDLYTDILNRDITPVETAGEGDYEIRLRTVEELCLHEQYYTAKLETTDLEFVDDEPVQDHVLRILNNGQDTSVLTLSALATVFQRPVVSVYPHINDNDEYSEILNTTFYPRTHTDITIKPLKILWSGPLPEEEDRIWRPNHFVSLLDTNQSEEEAVPPPATTTTSSKISHHAASSQVTTIEKDILEKDPLRADGKTEENEKEKENKDNDILFTESSLLSRQIFNDAPYIIKEIINAQQNSIALEPPKLVIESSIFIVQYSEENRMSIGKDGNGAWILNNSTETALIHTKTNTYQVVRKNSLGQYYFNERIGNKYFGNFVEDKEVIHLRRVYATNKSDATFRRMTAYVSKTGDTEFQHLPIYLQYVMPKKASVQKLSLKPHGNSTKSTRPFTSTDPAVLKALRQQGTTNRSINPATQYKQYIANVLSEPSPTVATVRDRTQIYNTRRTSTNNEQEFIGVMRRLEQKSGIVAHLSMKRGESPVIILSQNRQVQELTRSCSRLNEHARPAVLFLVLQNNSEAFEELLGYVKHNILNQQSLVLGSDTGSEIIKAVGKIFPDSIHLYCTRHVRQSIERKLIKTQVSLENRQKLLELIFDLPESIIQATTDDEFESRLTELDELWDEITSGGELSQDDRFNFHEWFVEYQGESFQQHMIAAVRTKAGYVNRDDTPRLFYNNDNEGINYALKNETNWDFRPLSDIIDLIEKVVTSQTNETIRALYESGEFQLISPFTRFVHDTHIWSNKSVKERADVVKQYYAFSPPQRYVSPDFNIPLTAGRKPGKRNRRGTTRSTRTAATLTARSKNRGAKSSRKLK</sequence>
<name>A0A8S2R5T5_9BILA</name>
<dbReference type="EMBL" id="CAJOBA010042949">
    <property type="protein sequence ID" value="CAF4142185.1"/>
    <property type="molecule type" value="Genomic_DNA"/>
</dbReference>
<feature type="compositionally biased region" description="Basic and acidic residues" evidence="1">
    <location>
        <begin position="268"/>
        <end position="296"/>
    </location>
</feature>
<organism evidence="3 4">
    <name type="scientific">Didymodactylos carnosus</name>
    <dbReference type="NCBI Taxonomy" id="1234261"/>
    <lineage>
        <taxon>Eukaryota</taxon>
        <taxon>Metazoa</taxon>
        <taxon>Spiralia</taxon>
        <taxon>Gnathifera</taxon>
        <taxon>Rotifera</taxon>
        <taxon>Eurotatoria</taxon>
        <taxon>Bdelloidea</taxon>
        <taxon>Philodinida</taxon>
        <taxon>Philodinidae</taxon>
        <taxon>Didymodactylos</taxon>
    </lineage>
</organism>
<evidence type="ECO:0008006" key="5">
    <source>
        <dbReference type="Google" id="ProtNLM"/>
    </source>
</evidence>
<accession>A0A8S2R5T5</accession>
<protein>
    <recommendedName>
        <fullName evidence="5">MULE transposase domain-containing protein</fullName>
    </recommendedName>
</protein>
<feature type="compositionally biased region" description="Low complexity" evidence="1">
    <location>
        <begin position="875"/>
        <end position="887"/>
    </location>
</feature>
<feature type="compositionally biased region" description="Basic residues" evidence="1">
    <location>
        <begin position="865"/>
        <end position="874"/>
    </location>
</feature>
<feature type="region of interest" description="Disordered" evidence="1">
    <location>
        <begin position="237"/>
        <end position="296"/>
    </location>
</feature>
<evidence type="ECO:0000313" key="3">
    <source>
        <dbReference type="EMBL" id="CAF4142185.1"/>
    </source>
</evidence>
<feature type="region of interest" description="Disordered" evidence="1">
    <location>
        <begin position="860"/>
        <end position="900"/>
    </location>
</feature>
<dbReference type="EMBL" id="CAJNOK010021334">
    <property type="protein sequence ID" value="CAF1330832.1"/>
    <property type="molecule type" value="Genomic_DNA"/>
</dbReference>
<evidence type="ECO:0000313" key="4">
    <source>
        <dbReference type="Proteomes" id="UP000682733"/>
    </source>
</evidence>